<dbReference type="Gene3D" id="3.40.50.720">
    <property type="entry name" value="NAD(P)-binding Rossmann-like Domain"/>
    <property type="match status" value="2"/>
</dbReference>
<dbReference type="PROSITE" id="PS51201">
    <property type="entry name" value="RCK_N"/>
    <property type="match status" value="2"/>
</dbReference>
<dbReference type="NCBIfam" id="NF007041">
    <property type="entry name" value="PRK09496.3-4"/>
    <property type="match status" value="1"/>
</dbReference>
<reference evidence="9 10" key="1">
    <citation type="submission" date="2016-11" db="EMBL/GenBank/DDBJ databases">
        <authorList>
            <person name="Jaros S."/>
            <person name="Januszkiewicz K."/>
            <person name="Wedrychowicz H."/>
        </authorList>
    </citation>
    <scope>NUCLEOTIDE SEQUENCE [LARGE SCALE GENOMIC DNA]</scope>
    <source>
        <strain evidence="9 10">DSM 19022</strain>
    </source>
</reference>
<keyword evidence="2" id="KW-0813">Transport</keyword>
<proteinExistence type="predicted"/>
<dbReference type="InterPro" id="IPR006036">
    <property type="entry name" value="K_uptake_TrkA"/>
</dbReference>
<evidence type="ECO:0000313" key="9">
    <source>
        <dbReference type="EMBL" id="SHI76781.1"/>
    </source>
</evidence>
<evidence type="ECO:0000256" key="3">
    <source>
        <dbReference type="ARBA" id="ARBA00022538"/>
    </source>
</evidence>
<evidence type="ECO:0000256" key="2">
    <source>
        <dbReference type="ARBA" id="ARBA00022448"/>
    </source>
</evidence>
<dbReference type="EMBL" id="FQZS01000007">
    <property type="protein sequence ID" value="SHI76781.1"/>
    <property type="molecule type" value="Genomic_DNA"/>
</dbReference>
<dbReference type="PRINTS" id="PR00335">
    <property type="entry name" value="KUPTAKETRKA"/>
</dbReference>
<evidence type="ECO:0000259" key="7">
    <source>
        <dbReference type="PROSITE" id="PS51201"/>
    </source>
</evidence>
<dbReference type="OrthoDB" id="9775180at2"/>
<dbReference type="RefSeq" id="WP_073025412.1">
    <property type="nucleotide sequence ID" value="NZ_FQZS01000007.1"/>
</dbReference>
<dbReference type="Pfam" id="PF02080">
    <property type="entry name" value="TrkA_C"/>
    <property type="match status" value="2"/>
</dbReference>
<keyword evidence="5" id="KW-0520">NAD</keyword>
<dbReference type="NCBIfam" id="NF007033">
    <property type="entry name" value="PRK09496.1-5"/>
    <property type="match status" value="1"/>
</dbReference>
<dbReference type="PANTHER" id="PTHR43833:SF5">
    <property type="entry name" value="TRK SYSTEM POTASSIUM UPTAKE PROTEIN TRKA"/>
    <property type="match status" value="1"/>
</dbReference>
<keyword evidence="3" id="KW-0633">Potassium transport</keyword>
<gene>
    <name evidence="9" type="ORF">SAMN02745176_01295</name>
</gene>
<evidence type="ECO:0000259" key="8">
    <source>
        <dbReference type="PROSITE" id="PS51202"/>
    </source>
</evidence>
<sequence>MKIIIIGAGKVGYNLALELSKGNHDVTIIDNYSEALAKAEENLDVLCIKGNGVSTNILLEAGIKDADLLIAVTDSDEVNMVCCLTGKKLGAVKTVARIRDPEYAMELAMLKEEIGLDMVINPEHAAAEEIALSLSFPAAIDVENFAKGRVKMIELKINDEMPVAGVRLKDLPNKNLQSALIGAVLRDDKVIIPKGDFQIKNDDIVYVLGNTSGLINFLKLCDVAQVKIRNVMVVGAGRIAYYLSQMLNDMGIRSKLIEIDREKCEDFVSYLPDALIINGDGTDEEVLKSENIGEMDAFVALTGMDEENLIAALVAKQNGAKKVIAKISRTNYMGVIHKLGIDNVICPKLITTRHILKFIRGNSVETLYRIVEGQAEILELIATRGSRIINTPLKKLRLNKDAIVATIVRKNHVVIPHGNDVIQEDDRVIIITKDKNISELDDLL</sequence>
<evidence type="ECO:0000256" key="4">
    <source>
        <dbReference type="ARBA" id="ARBA00022958"/>
    </source>
</evidence>
<name>A0A1M6DUA5_9FIRM</name>
<dbReference type="NCBIfam" id="NF007032">
    <property type="entry name" value="PRK09496.1-4"/>
    <property type="match status" value="1"/>
</dbReference>
<dbReference type="InterPro" id="IPR036291">
    <property type="entry name" value="NAD(P)-bd_dom_sf"/>
</dbReference>
<dbReference type="SUPFAM" id="SSF116726">
    <property type="entry name" value="TrkA C-terminal domain-like"/>
    <property type="match status" value="2"/>
</dbReference>
<dbReference type="AlphaFoldDB" id="A0A1M6DUA5"/>
<dbReference type="InterPro" id="IPR050721">
    <property type="entry name" value="Trk_Ktr_HKT_K-transport"/>
</dbReference>
<dbReference type="InterPro" id="IPR003148">
    <property type="entry name" value="RCK_N"/>
</dbReference>
<evidence type="ECO:0000256" key="1">
    <source>
        <dbReference type="ARBA" id="ARBA00017378"/>
    </source>
</evidence>
<protein>
    <recommendedName>
        <fullName evidence="1">Trk system potassium uptake protein TrkA</fullName>
    </recommendedName>
</protein>
<dbReference type="PROSITE" id="PS51202">
    <property type="entry name" value="RCK_C"/>
    <property type="match status" value="2"/>
</dbReference>
<dbReference type="SUPFAM" id="SSF51735">
    <property type="entry name" value="NAD(P)-binding Rossmann-fold domains"/>
    <property type="match status" value="2"/>
</dbReference>
<dbReference type="Pfam" id="PF02254">
    <property type="entry name" value="TrkA_N"/>
    <property type="match status" value="2"/>
</dbReference>
<evidence type="ECO:0000256" key="6">
    <source>
        <dbReference type="ARBA" id="ARBA00023065"/>
    </source>
</evidence>
<dbReference type="STRING" id="1122184.SAMN02745176_01295"/>
<keyword evidence="10" id="KW-1185">Reference proteome</keyword>
<dbReference type="GO" id="GO:0005886">
    <property type="term" value="C:plasma membrane"/>
    <property type="evidence" value="ECO:0007669"/>
    <property type="project" value="InterPro"/>
</dbReference>
<evidence type="ECO:0000313" key="10">
    <source>
        <dbReference type="Proteomes" id="UP000184442"/>
    </source>
</evidence>
<feature type="domain" description="RCK N-terminal" evidence="7">
    <location>
        <begin position="228"/>
        <end position="345"/>
    </location>
</feature>
<dbReference type="GO" id="GO:0015079">
    <property type="term" value="F:potassium ion transmembrane transporter activity"/>
    <property type="evidence" value="ECO:0007669"/>
    <property type="project" value="InterPro"/>
</dbReference>
<dbReference type="PANTHER" id="PTHR43833">
    <property type="entry name" value="POTASSIUM CHANNEL PROTEIN 2-RELATED-RELATED"/>
    <property type="match status" value="1"/>
</dbReference>
<feature type="domain" description="RCK N-terminal" evidence="7">
    <location>
        <begin position="1"/>
        <end position="120"/>
    </location>
</feature>
<dbReference type="InterPro" id="IPR006037">
    <property type="entry name" value="RCK_C"/>
</dbReference>
<keyword evidence="4" id="KW-0630">Potassium</keyword>
<dbReference type="InterPro" id="IPR036721">
    <property type="entry name" value="RCK_C_sf"/>
</dbReference>
<feature type="domain" description="RCK C-terminal" evidence="8">
    <location>
        <begin position="362"/>
        <end position="444"/>
    </location>
</feature>
<feature type="domain" description="RCK C-terminal" evidence="8">
    <location>
        <begin position="140"/>
        <end position="223"/>
    </location>
</feature>
<dbReference type="NCBIfam" id="NF007039">
    <property type="entry name" value="PRK09496.3-2"/>
    <property type="match status" value="1"/>
</dbReference>
<accession>A0A1M6DUA5</accession>
<organism evidence="9 10">
    <name type="scientific">Lutispora thermophila DSM 19022</name>
    <dbReference type="NCBI Taxonomy" id="1122184"/>
    <lineage>
        <taxon>Bacteria</taxon>
        <taxon>Bacillati</taxon>
        <taxon>Bacillota</taxon>
        <taxon>Clostridia</taxon>
        <taxon>Lutisporales</taxon>
        <taxon>Lutisporaceae</taxon>
        <taxon>Lutispora</taxon>
    </lineage>
</organism>
<keyword evidence="6" id="KW-0406">Ion transport</keyword>
<dbReference type="Gene3D" id="3.30.70.1450">
    <property type="entry name" value="Regulator of K+ conductance, C-terminal domain"/>
    <property type="match status" value="2"/>
</dbReference>
<evidence type="ECO:0000256" key="5">
    <source>
        <dbReference type="ARBA" id="ARBA00023027"/>
    </source>
</evidence>
<dbReference type="NCBIfam" id="NF007031">
    <property type="entry name" value="PRK09496.1-2"/>
    <property type="match status" value="1"/>
</dbReference>
<dbReference type="Proteomes" id="UP000184442">
    <property type="component" value="Unassembled WGS sequence"/>
</dbReference>